<evidence type="ECO:0000313" key="1">
    <source>
        <dbReference type="EMBL" id="ACD84536.1"/>
    </source>
</evidence>
<name>C6ER27_9VIRU</name>
<sequence>SNMCDLNISIESIVDHTHMGKVVDFVGYDWSGLEGGFPKCTLLMSIDRSDPENPTLKRHFSDTAASLKRYLGMRNFHKKEMKKAHAEGDTDTYVFHNRLQSEMKIQANAHYGVSPNTCSLMITTQGQHKIKFVNKALSNLQFGAHGLFPN</sequence>
<organism evidence="1 2">
    <name type="scientific">Salmonid herpesvirus 2</name>
    <dbReference type="NCBI Taxonomy" id="31771"/>
    <lineage>
        <taxon>Viruses</taxon>
        <taxon>Duplodnaviria</taxon>
        <taxon>Heunggongvirae</taxon>
        <taxon>Peploviricota</taxon>
        <taxon>Herviviricetes</taxon>
        <taxon>Herpesvirales</taxon>
        <taxon>Alloherpesviridae</taxon>
        <taxon>Salmovirus</taxon>
        <taxon>Salmovirus salmonidallo2</taxon>
    </lineage>
</organism>
<dbReference type="Gene3D" id="1.10.287.690">
    <property type="entry name" value="Helix hairpin bin"/>
    <property type="match status" value="1"/>
</dbReference>
<evidence type="ECO:0000313" key="2">
    <source>
        <dbReference type="Proteomes" id="UP000326044"/>
    </source>
</evidence>
<dbReference type="SUPFAM" id="SSF56672">
    <property type="entry name" value="DNA/RNA polymerases"/>
    <property type="match status" value="1"/>
</dbReference>
<dbReference type="GeneID" id="80533225"/>
<dbReference type="RefSeq" id="YP_010795964.1">
    <property type="nucleotide sequence ID" value="NC_075802.1"/>
</dbReference>
<proteinExistence type="predicted"/>
<reference evidence="1 2" key="1">
    <citation type="submission" date="2007-12" db="EMBL/GenBank/DDBJ databases">
        <title>Phylogenetic relationships in the family Alloherpesviridae.</title>
        <authorList>
            <person name="Waltzek T.B."/>
            <person name="Kelley G.O."/>
            <person name="Alfaro M.E."/>
            <person name="Kurobe T."/>
            <person name="Davison A.J."/>
            <person name="Hedrick R.P."/>
        </authorList>
    </citation>
    <scope>NUCLEOTIDE SEQUENCE [LARGE SCALE GENOMIC DNA]</scope>
    <source>
        <strain evidence="1">NeVTA</strain>
    </source>
</reference>
<dbReference type="InterPro" id="IPR043502">
    <property type="entry name" value="DNA/RNA_pol_sf"/>
</dbReference>
<feature type="non-terminal residue" evidence="1">
    <location>
        <position position="150"/>
    </location>
</feature>
<dbReference type="EMBL" id="EU349274">
    <property type="protein sequence ID" value="ACD84536.1"/>
    <property type="molecule type" value="Genomic_DNA"/>
</dbReference>
<accession>C6ER27</accession>
<dbReference type="KEGG" id="vg:80533225"/>
<keyword evidence="2" id="KW-1185">Reference proteome</keyword>
<dbReference type="Proteomes" id="UP000326044">
    <property type="component" value="Segment"/>
</dbReference>
<protein>
    <submittedName>
        <fullName evidence="1">DNA polymerase</fullName>
    </submittedName>
</protein>
<feature type="non-terminal residue" evidence="1">
    <location>
        <position position="1"/>
    </location>
</feature>